<dbReference type="InterPro" id="IPR015421">
    <property type="entry name" value="PyrdxlP-dep_Trfase_major"/>
</dbReference>
<dbReference type="InterPro" id="IPR015422">
    <property type="entry name" value="PyrdxlP-dep_Trfase_small"/>
</dbReference>
<dbReference type="SUPFAM" id="SSF53383">
    <property type="entry name" value="PLP-dependent transferases"/>
    <property type="match status" value="1"/>
</dbReference>
<proteinExistence type="predicted"/>
<feature type="domain" description="Aminotransferase class V" evidence="1">
    <location>
        <begin position="60"/>
        <end position="293"/>
    </location>
</feature>
<sequence length="357" mass="36911">MTLTATATDRLAALRAEFRGADAAAATGYLAACTAGLPTAGTRRAITADLAGRPDVAGYSRAVEASRSHFARLVGVAPDRVAIGSQTSAQVSLLAAALPCGARVLVPEDEFSSLVLPFVHAGRGIEVRAVPLRTLAEEIAADTDLVAFSLVQSGSGEVADLDAIGAAAARVGARTVCDATQAVGWMPVDASRVDALLCHAYKWLCCPRGVAFLALRAEYARTLTPLHAGWYAGNDPWSSCYGGAAELASCARRFDVSPAWQAFVGAEPALRAFADADPGALHAHATGLAARFRALIGLAEPARPSAIVTWPDASGADLARLTAAGLIASGRNGRARVAFHVFNDERDVDLAARALAR</sequence>
<dbReference type="GO" id="GO:0016829">
    <property type="term" value="F:lyase activity"/>
    <property type="evidence" value="ECO:0007669"/>
    <property type="project" value="UniProtKB-KW"/>
</dbReference>
<protein>
    <submittedName>
        <fullName evidence="2">Selenocysteine lyase/cysteine desulfurase</fullName>
    </submittedName>
</protein>
<dbReference type="RefSeq" id="WP_141378786.1">
    <property type="nucleotide sequence ID" value="NZ_BJNA01000001.1"/>
</dbReference>
<dbReference type="PANTHER" id="PTHR43586">
    <property type="entry name" value="CYSTEINE DESULFURASE"/>
    <property type="match status" value="1"/>
</dbReference>
<evidence type="ECO:0000313" key="2">
    <source>
        <dbReference type="EMBL" id="TQN00188.1"/>
    </source>
</evidence>
<gene>
    <name evidence="2" type="ORF">FHX68_0258</name>
</gene>
<dbReference type="PANTHER" id="PTHR43586:SF21">
    <property type="entry name" value="PYRIDOXAL PHOSPHATE (PLP)-DEPENDENT ASPARTATE AMINOTRANSFERASE SUPERFAMILY"/>
    <property type="match status" value="1"/>
</dbReference>
<accession>A0A4Y3UK91</accession>
<dbReference type="InterPro" id="IPR000192">
    <property type="entry name" value="Aminotrans_V_dom"/>
</dbReference>
<name>A0A4Y3UK91_9MICO</name>
<dbReference type="Pfam" id="PF00266">
    <property type="entry name" value="Aminotran_5"/>
    <property type="match status" value="1"/>
</dbReference>
<reference evidence="2 3" key="1">
    <citation type="submission" date="2019-06" db="EMBL/GenBank/DDBJ databases">
        <title>Sequencing the genomes of 1000 actinobacteria strains.</title>
        <authorList>
            <person name="Klenk H.-P."/>
        </authorList>
    </citation>
    <scope>NUCLEOTIDE SEQUENCE [LARGE SCALE GENOMIC DNA]</scope>
    <source>
        <strain evidence="2 3">DSM 20427</strain>
    </source>
</reference>
<dbReference type="InterPro" id="IPR015424">
    <property type="entry name" value="PyrdxlP-dep_Trfase"/>
</dbReference>
<dbReference type="AlphaFoldDB" id="A0A4Y3UK91"/>
<dbReference type="OrthoDB" id="250246at2"/>
<keyword evidence="2" id="KW-0456">Lyase</keyword>
<dbReference type="Gene3D" id="3.90.1150.10">
    <property type="entry name" value="Aspartate Aminotransferase, domain 1"/>
    <property type="match status" value="1"/>
</dbReference>
<dbReference type="Proteomes" id="UP000319804">
    <property type="component" value="Unassembled WGS sequence"/>
</dbReference>
<dbReference type="Gene3D" id="3.40.640.10">
    <property type="entry name" value="Type I PLP-dependent aspartate aminotransferase-like (Major domain)"/>
    <property type="match status" value="1"/>
</dbReference>
<evidence type="ECO:0000313" key="3">
    <source>
        <dbReference type="Proteomes" id="UP000319804"/>
    </source>
</evidence>
<evidence type="ECO:0000259" key="1">
    <source>
        <dbReference type="Pfam" id="PF00266"/>
    </source>
</evidence>
<dbReference type="EMBL" id="VFPS01000001">
    <property type="protein sequence ID" value="TQN00188.1"/>
    <property type="molecule type" value="Genomic_DNA"/>
</dbReference>
<comment type="caution">
    <text evidence="2">The sequence shown here is derived from an EMBL/GenBank/DDBJ whole genome shotgun (WGS) entry which is preliminary data.</text>
</comment>
<organism evidence="2 3">
    <name type="scientific">Microbacterium lacticum</name>
    <dbReference type="NCBI Taxonomy" id="33885"/>
    <lineage>
        <taxon>Bacteria</taxon>
        <taxon>Bacillati</taxon>
        <taxon>Actinomycetota</taxon>
        <taxon>Actinomycetes</taxon>
        <taxon>Micrococcales</taxon>
        <taxon>Microbacteriaceae</taxon>
        <taxon>Microbacterium</taxon>
    </lineage>
</organism>
<keyword evidence="3" id="KW-1185">Reference proteome</keyword>